<dbReference type="EMBL" id="VCAU01000012">
    <property type="protein sequence ID" value="KAF9892537.1"/>
    <property type="molecule type" value="Genomic_DNA"/>
</dbReference>
<sequence>MAEEYYSNTQVVINRPIDDVWNFCTAPINWRLVNVAGPQYNISGPNGPNDVGPVSQTMKVGDIFVEHATSEPRRFGFKTTGFNKKFEAEIEAVYTLMSIANGTKTRWCRDRVSTVPEGKSLSTEFLVKSNHLEEAYQQQVKMFLESQSG</sequence>
<dbReference type="SUPFAM" id="SSF55961">
    <property type="entry name" value="Bet v1-like"/>
    <property type="match status" value="1"/>
</dbReference>
<evidence type="ECO:0000313" key="2">
    <source>
        <dbReference type="Proteomes" id="UP001194746"/>
    </source>
</evidence>
<accession>A0AAD4CU54</accession>
<evidence type="ECO:0000313" key="1">
    <source>
        <dbReference type="EMBL" id="KAF9892537.1"/>
    </source>
</evidence>
<name>A0AAD4CU54_ASPNN</name>
<reference evidence="1" key="1">
    <citation type="journal article" date="2019" name="Beilstein J. Org. Chem.">
        <title>Nanangenines: drimane sesquiterpenoids as the dominant metabolite cohort of a novel Australian fungus, Aspergillus nanangensis.</title>
        <authorList>
            <person name="Lacey H.J."/>
            <person name="Gilchrist C.L.M."/>
            <person name="Crombie A."/>
            <person name="Kalaitzis J.A."/>
            <person name="Vuong D."/>
            <person name="Rutledge P.J."/>
            <person name="Turner P."/>
            <person name="Pitt J.I."/>
            <person name="Lacey E."/>
            <person name="Chooi Y.H."/>
            <person name="Piggott A.M."/>
        </authorList>
    </citation>
    <scope>NUCLEOTIDE SEQUENCE</scope>
    <source>
        <strain evidence="1">MST-FP2251</strain>
    </source>
</reference>
<keyword evidence="2" id="KW-1185">Reference proteome</keyword>
<reference evidence="1" key="2">
    <citation type="submission" date="2020-02" db="EMBL/GenBank/DDBJ databases">
        <authorList>
            <person name="Gilchrist C.L.M."/>
            <person name="Chooi Y.-H."/>
        </authorList>
    </citation>
    <scope>NUCLEOTIDE SEQUENCE</scope>
    <source>
        <strain evidence="1">MST-FP2251</strain>
    </source>
</reference>
<proteinExistence type="predicted"/>
<comment type="caution">
    <text evidence="1">The sequence shown here is derived from an EMBL/GenBank/DDBJ whole genome shotgun (WGS) entry which is preliminary data.</text>
</comment>
<dbReference type="Proteomes" id="UP001194746">
    <property type="component" value="Unassembled WGS sequence"/>
</dbReference>
<organism evidence="1 2">
    <name type="scientific">Aspergillus nanangensis</name>
    <dbReference type="NCBI Taxonomy" id="2582783"/>
    <lineage>
        <taxon>Eukaryota</taxon>
        <taxon>Fungi</taxon>
        <taxon>Dikarya</taxon>
        <taxon>Ascomycota</taxon>
        <taxon>Pezizomycotina</taxon>
        <taxon>Eurotiomycetes</taxon>
        <taxon>Eurotiomycetidae</taxon>
        <taxon>Eurotiales</taxon>
        <taxon>Aspergillaceae</taxon>
        <taxon>Aspergillus</taxon>
        <taxon>Aspergillus subgen. Circumdati</taxon>
    </lineage>
</organism>
<dbReference type="AlphaFoldDB" id="A0AAD4CU54"/>
<gene>
    <name evidence="1" type="ORF">FE257_001646</name>
</gene>
<protein>
    <submittedName>
        <fullName evidence="1">Uncharacterized protein</fullName>
    </submittedName>
</protein>